<dbReference type="Proteomes" id="UP000566819">
    <property type="component" value="Unassembled WGS sequence"/>
</dbReference>
<proteinExistence type="predicted"/>
<evidence type="ECO:0000256" key="1">
    <source>
        <dbReference type="SAM" id="MobiDB-lite"/>
    </source>
</evidence>
<feature type="compositionally biased region" description="Basic and acidic residues" evidence="1">
    <location>
        <begin position="20"/>
        <end position="33"/>
    </location>
</feature>
<keyword evidence="3" id="KW-1185">Reference proteome</keyword>
<protein>
    <submittedName>
        <fullName evidence="2">Uncharacterized protein</fullName>
    </submittedName>
</protein>
<accession>A0A8H4VZR5</accession>
<comment type="caution">
    <text evidence="2">The sequence shown here is derived from an EMBL/GenBank/DDBJ whole genome shotgun (WGS) entry which is preliminary data.</text>
</comment>
<gene>
    <name evidence="2" type="ORF">G7Y89_g9834</name>
</gene>
<feature type="region of interest" description="Disordered" evidence="1">
    <location>
        <begin position="1"/>
        <end position="33"/>
    </location>
</feature>
<evidence type="ECO:0000313" key="2">
    <source>
        <dbReference type="EMBL" id="KAF4628317.1"/>
    </source>
</evidence>
<reference evidence="2 3" key="1">
    <citation type="submission" date="2020-03" db="EMBL/GenBank/DDBJ databases">
        <title>Draft Genome Sequence of Cudoniella acicularis.</title>
        <authorList>
            <person name="Buettner E."/>
            <person name="Kellner H."/>
        </authorList>
    </citation>
    <scope>NUCLEOTIDE SEQUENCE [LARGE SCALE GENOMIC DNA]</scope>
    <source>
        <strain evidence="2 3">DSM 108380</strain>
    </source>
</reference>
<evidence type="ECO:0000313" key="3">
    <source>
        <dbReference type="Proteomes" id="UP000566819"/>
    </source>
</evidence>
<organism evidence="2 3">
    <name type="scientific">Cudoniella acicularis</name>
    <dbReference type="NCBI Taxonomy" id="354080"/>
    <lineage>
        <taxon>Eukaryota</taxon>
        <taxon>Fungi</taxon>
        <taxon>Dikarya</taxon>
        <taxon>Ascomycota</taxon>
        <taxon>Pezizomycotina</taxon>
        <taxon>Leotiomycetes</taxon>
        <taxon>Helotiales</taxon>
        <taxon>Tricladiaceae</taxon>
        <taxon>Cudoniella</taxon>
    </lineage>
</organism>
<dbReference type="EMBL" id="JAAMPI010000829">
    <property type="protein sequence ID" value="KAF4628317.1"/>
    <property type="molecule type" value="Genomic_DNA"/>
</dbReference>
<dbReference type="AlphaFoldDB" id="A0A8H4VZR5"/>
<name>A0A8H4VZR5_9HELO</name>
<sequence length="473" mass="52636">MASNHPSPTPRSLLAMPHFDNSKPRDNKNGPDHKFQVNQHLLYERDFGGETFVSAHLQRLQNGCFTDKNIHSENMLHVTFAAITFTFHPALSEEHRFRSAVITIAANSSSGQPIRFLKFAPHLAFGKISSASLKWNFQLAATVGVTKGPARASLTPSVGYQKDLKVGTMMKIQGSTRSTIQQDHLISFFNSDSPPKPTKRFPDTRLVWSLEENSQQESGLPREFTFVFLMERVHSDKEEGIYSEISPDGKIQTAGTPALRGKIDTIATVQGSQTLPSIRTPKPRRSILPIILKKEPSQMVSASGKNNDEKQLAHYDGMSETLAETMDSMGEPSLRQGSLDGVMENISKVTHIRIRSKEEYAPVYFDEPDPQQKALDSDYTEVFTPVYFSISVQPRINGSLENKLFEYETQRSVVSGEVGQKFPTALFGDDPLEGEQRDALINGLYNFAKVPGTFEDLIELPGNSITTVEPTLS</sequence>
<dbReference type="OrthoDB" id="4497018at2759"/>